<dbReference type="GO" id="GO:0005635">
    <property type="term" value="C:nuclear envelope"/>
    <property type="evidence" value="ECO:0007669"/>
    <property type="project" value="TreeGrafter"/>
</dbReference>
<sequence length="264" mass="29998">YFRSAITKASCALESELKRVDSRLDTLEGSIEEVKSKPFVSREELERVYEELKKVKVRDSLVSDVGIVDELRVYARGIVEKEIGNLGEWTMRWGSWFGTSRRGRVHGEGVKMLTPSFGEPRQCFPLKGGSGYVQVRLRGHIVPEAVTLEHVSKLCSCAIYFLSTILMLRFMHREIEQAVAYDRSSAPKDCRVSGWLEDKDMESETMLFLTEFTYDLDRSNAQTFDVADSARSGLVNTVRLEFTSNHGSSSVFTHLYLQIQGSWS</sequence>
<dbReference type="GO" id="GO:0016020">
    <property type="term" value="C:membrane"/>
    <property type="evidence" value="ECO:0007669"/>
    <property type="project" value="UniProtKB-SubCell"/>
</dbReference>
<feature type="domain" description="SUN" evidence="5">
    <location>
        <begin position="74"/>
        <end position="264"/>
    </location>
</feature>
<evidence type="ECO:0000313" key="6">
    <source>
        <dbReference type="EnsemblPlants" id="Bo1g141530.1"/>
    </source>
</evidence>
<dbReference type="PROSITE" id="PS51469">
    <property type="entry name" value="SUN"/>
    <property type="match status" value="1"/>
</dbReference>
<evidence type="ECO:0000313" key="7">
    <source>
        <dbReference type="Proteomes" id="UP000032141"/>
    </source>
</evidence>
<accession>A0A0D3AEL8</accession>
<organism evidence="6 7">
    <name type="scientific">Brassica oleracea var. oleracea</name>
    <dbReference type="NCBI Taxonomy" id="109376"/>
    <lineage>
        <taxon>Eukaryota</taxon>
        <taxon>Viridiplantae</taxon>
        <taxon>Streptophyta</taxon>
        <taxon>Embryophyta</taxon>
        <taxon>Tracheophyta</taxon>
        <taxon>Spermatophyta</taxon>
        <taxon>Magnoliopsida</taxon>
        <taxon>eudicotyledons</taxon>
        <taxon>Gunneridae</taxon>
        <taxon>Pentapetalae</taxon>
        <taxon>rosids</taxon>
        <taxon>malvids</taxon>
        <taxon>Brassicales</taxon>
        <taxon>Brassicaceae</taxon>
        <taxon>Brassiceae</taxon>
        <taxon>Brassica</taxon>
    </lineage>
</organism>
<dbReference type="Pfam" id="PF07738">
    <property type="entry name" value="Sad1_UNC"/>
    <property type="match status" value="2"/>
</dbReference>
<dbReference type="Gene3D" id="2.60.120.260">
    <property type="entry name" value="Galactose-binding domain-like"/>
    <property type="match status" value="1"/>
</dbReference>
<dbReference type="InterPro" id="IPR012919">
    <property type="entry name" value="SUN_dom"/>
</dbReference>
<keyword evidence="7" id="KW-1185">Reference proteome</keyword>
<dbReference type="GO" id="GO:0043495">
    <property type="term" value="F:protein-membrane adaptor activity"/>
    <property type="evidence" value="ECO:0007669"/>
    <property type="project" value="TreeGrafter"/>
</dbReference>
<evidence type="ECO:0000259" key="5">
    <source>
        <dbReference type="PROSITE" id="PS51469"/>
    </source>
</evidence>
<reference evidence="6" key="2">
    <citation type="submission" date="2015-03" db="UniProtKB">
        <authorList>
            <consortium name="EnsemblPlants"/>
        </authorList>
    </citation>
    <scope>IDENTIFICATION</scope>
</reference>
<keyword evidence="2" id="KW-0812">Transmembrane</keyword>
<dbReference type="Gramene" id="Bo1g141530.1">
    <property type="protein sequence ID" value="Bo1g141530.1"/>
    <property type="gene ID" value="Bo1g141530"/>
</dbReference>
<dbReference type="InterPro" id="IPR045119">
    <property type="entry name" value="SUN1-5"/>
</dbReference>
<proteinExistence type="predicted"/>
<keyword evidence="4" id="KW-0472">Membrane</keyword>
<name>A0A0D3AEL8_BRAOL</name>
<dbReference type="AlphaFoldDB" id="A0A0D3AEL8"/>
<evidence type="ECO:0000256" key="1">
    <source>
        <dbReference type="ARBA" id="ARBA00004370"/>
    </source>
</evidence>
<reference evidence="6 7" key="1">
    <citation type="journal article" date="2014" name="Genome Biol.">
        <title>Transcriptome and methylome profiling reveals relics of genome dominance in the mesopolyploid Brassica oleracea.</title>
        <authorList>
            <person name="Parkin I.A."/>
            <person name="Koh C."/>
            <person name="Tang H."/>
            <person name="Robinson S.J."/>
            <person name="Kagale S."/>
            <person name="Clarke W.E."/>
            <person name="Town C.D."/>
            <person name="Nixon J."/>
            <person name="Krishnakumar V."/>
            <person name="Bidwell S.L."/>
            <person name="Denoeud F."/>
            <person name="Belcram H."/>
            <person name="Links M.G."/>
            <person name="Just J."/>
            <person name="Clarke C."/>
            <person name="Bender T."/>
            <person name="Huebert T."/>
            <person name="Mason A.S."/>
            <person name="Pires J.C."/>
            <person name="Barker G."/>
            <person name="Moore J."/>
            <person name="Walley P.G."/>
            <person name="Manoli S."/>
            <person name="Batley J."/>
            <person name="Edwards D."/>
            <person name="Nelson M.N."/>
            <person name="Wang X."/>
            <person name="Paterson A.H."/>
            <person name="King G."/>
            <person name="Bancroft I."/>
            <person name="Chalhoub B."/>
            <person name="Sharpe A.G."/>
        </authorList>
    </citation>
    <scope>NUCLEOTIDE SEQUENCE</scope>
    <source>
        <strain evidence="6 7">cv. TO1000</strain>
    </source>
</reference>
<protein>
    <recommendedName>
        <fullName evidence="5">SUN domain-containing protein</fullName>
    </recommendedName>
</protein>
<dbReference type="Proteomes" id="UP000032141">
    <property type="component" value="Chromosome C1"/>
</dbReference>
<dbReference type="PANTHER" id="PTHR12911:SF47">
    <property type="entry name" value="SUN DOMAIN-CONTAINING PROTEIN 2"/>
    <property type="match status" value="1"/>
</dbReference>
<evidence type="ECO:0000256" key="2">
    <source>
        <dbReference type="ARBA" id="ARBA00022692"/>
    </source>
</evidence>
<dbReference type="STRING" id="109376.A0A0D3AEL8"/>
<comment type="subcellular location">
    <subcellularLocation>
        <location evidence="1">Membrane</location>
    </subcellularLocation>
</comment>
<evidence type="ECO:0000256" key="4">
    <source>
        <dbReference type="ARBA" id="ARBA00023136"/>
    </source>
</evidence>
<dbReference type="OMA" id="ITKASCA"/>
<dbReference type="eggNOG" id="KOG2687">
    <property type="taxonomic scope" value="Eukaryota"/>
</dbReference>
<dbReference type="EnsemblPlants" id="Bo1g141530.1">
    <property type="protein sequence ID" value="Bo1g141530.1"/>
    <property type="gene ID" value="Bo1g141530"/>
</dbReference>
<keyword evidence="3" id="KW-1133">Transmembrane helix</keyword>
<dbReference type="HOGENOM" id="CLU_043737_3_1_1"/>
<dbReference type="PANTHER" id="PTHR12911">
    <property type="entry name" value="SAD1/UNC-84-LIKE PROTEIN-RELATED"/>
    <property type="match status" value="1"/>
</dbReference>
<evidence type="ECO:0000256" key="3">
    <source>
        <dbReference type="ARBA" id="ARBA00022989"/>
    </source>
</evidence>